<evidence type="ECO:0000256" key="1">
    <source>
        <dbReference type="SAM" id="Phobius"/>
    </source>
</evidence>
<gene>
    <name evidence="3" type="ORF">CSC81_05060</name>
    <name evidence="2" type="ORF">Q8W23_15370</name>
</gene>
<name>A0A2G1BUS8_9FLAO</name>
<keyword evidence="1" id="KW-0472">Membrane</keyword>
<evidence type="ECO:0000313" key="5">
    <source>
        <dbReference type="Proteomes" id="UP001242342"/>
    </source>
</evidence>
<dbReference type="Proteomes" id="UP000222163">
    <property type="component" value="Unassembled WGS sequence"/>
</dbReference>
<protein>
    <submittedName>
        <fullName evidence="2">Cytochrome c oxidase assembly factor Coa1 family protein</fullName>
    </submittedName>
</protein>
<reference evidence="3 4" key="1">
    <citation type="journal article" date="2016" name="Nat. Commun.">
        <title>Microbial interactions lead to rapid micro-scale successions on model marine particles.</title>
        <authorList>
            <person name="Datta M.S."/>
            <person name="Sliwerska E."/>
            <person name="Gore J."/>
            <person name="Polz M.F."/>
            <person name="Cordero O.X."/>
        </authorList>
    </citation>
    <scope>NUCLEOTIDE SEQUENCE [LARGE SCALE GENOMIC DNA]</scope>
    <source>
        <strain evidence="3 4">4G03</strain>
    </source>
</reference>
<dbReference type="Proteomes" id="UP001242342">
    <property type="component" value="Unassembled WGS sequence"/>
</dbReference>
<dbReference type="RefSeq" id="WP_099214695.1">
    <property type="nucleotide sequence ID" value="NZ_JAUYVU010000016.1"/>
</dbReference>
<dbReference type="EMBL" id="JAUYVU010000016">
    <property type="protein sequence ID" value="MDP2542855.1"/>
    <property type="molecule type" value="Genomic_DNA"/>
</dbReference>
<organism evidence="3 4">
    <name type="scientific">Tenacibaculum discolor</name>
    <dbReference type="NCBI Taxonomy" id="361581"/>
    <lineage>
        <taxon>Bacteria</taxon>
        <taxon>Pseudomonadati</taxon>
        <taxon>Bacteroidota</taxon>
        <taxon>Flavobacteriia</taxon>
        <taxon>Flavobacteriales</taxon>
        <taxon>Flavobacteriaceae</taxon>
        <taxon>Tenacibaculum</taxon>
    </lineage>
</organism>
<evidence type="ECO:0000313" key="2">
    <source>
        <dbReference type="EMBL" id="MDP2542855.1"/>
    </source>
</evidence>
<sequence length="145" mass="16162">MSEQRQKSWFGRNWLWFIPLTGCLGFILLIVLGVGAAFFGVSKIMTNSTPVEYAIEQASKNKLVIENLGEPIEQYGIPSGNISLTNDDGNVDFSIPIRGDKGEGTLIVGGIKVDGEWIYEDLYVHIKETQEEINLLEKEKVLDSL</sequence>
<keyword evidence="5" id="KW-1185">Reference proteome</keyword>
<keyword evidence="1" id="KW-1133">Transmembrane helix</keyword>
<evidence type="ECO:0000313" key="4">
    <source>
        <dbReference type="Proteomes" id="UP000222163"/>
    </source>
</evidence>
<evidence type="ECO:0000313" key="3">
    <source>
        <dbReference type="EMBL" id="PHN97783.1"/>
    </source>
</evidence>
<comment type="caution">
    <text evidence="3">The sequence shown here is derived from an EMBL/GenBank/DDBJ whole genome shotgun (WGS) entry which is preliminary data.</text>
</comment>
<accession>A0A2G1BUS8</accession>
<feature type="transmembrane region" description="Helical" evidence="1">
    <location>
        <begin position="14"/>
        <end position="39"/>
    </location>
</feature>
<dbReference type="InterPro" id="IPR014807">
    <property type="entry name" value="Coa1"/>
</dbReference>
<reference evidence="3" key="2">
    <citation type="submission" date="2017-10" db="EMBL/GenBank/DDBJ databases">
        <authorList>
            <person name="Enke T.N."/>
            <person name="Cordero O.X."/>
        </authorList>
    </citation>
    <scope>NUCLEOTIDE SEQUENCE</scope>
    <source>
        <strain evidence="3">4G03</strain>
    </source>
</reference>
<dbReference type="AlphaFoldDB" id="A0A2G1BUS8"/>
<dbReference type="EMBL" id="PDUU01000004">
    <property type="protein sequence ID" value="PHN97783.1"/>
    <property type="molecule type" value="Genomic_DNA"/>
</dbReference>
<dbReference type="Pfam" id="PF08695">
    <property type="entry name" value="Coa1"/>
    <property type="match status" value="1"/>
</dbReference>
<reference evidence="2 5" key="3">
    <citation type="submission" date="2023-07" db="EMBL/GenBank/DDBJ databases">
        <title>Genome content predicts the carbon catabolic preferences of heterotrophic bacteria.</title>
        <authorList>
            <person name="Gralka M."/>
        </authorList>
    </citation>
    <scope>NUCLEOTIDE SEQUENCE [LARGE SCALE GENOMIC DNA]</scope>
    <source>
        <strain evidence="2 5">4G03</strain>
    </source>
</reference>
<proteinExistence type="predicted"/>
<keyword evidence="1" id="KW-0812">Transmembrane</keyword>